<evidence type="ECO:0000313" key="3">
    <source>
        <dbReference type="Proteomes" id="UP000753724"/>
    </source>
</evidence>
<organism evidence="2 3">
    <name type="scientific">Novosphingobium ovatum</name>
    <dbReference type="NCBI Taxonomy" id="1908523"/>
    <lineage>
        <taxon>Bacteria</taxon>
        <taxon>Pseudomonadati</taxon>
        <taxon>Pseudomonadota</taxon>
        <taxon>Alphaproteobacteria</taxon>
        <taxon>Sphingomonadales</taxon>
        <taxon>Sphingomonadaceae</taxon>
        <taxon>Novosphingobium</taxon>
    </lineage>
</organism>
<protein>
    <recommendedName>
        <fullName evidence="4">Sel1 repeat-containing protein</fullName>
    </recommendedName>
</protein>
<dbReference type="Proteomes" id="UP000753724">
    <property type="component" value="Unassembled WGS sequence"/>
</dbReference>
<comment type="caution">
    <text evidence="2">The sequence shown here is derived from an EMBL/GenBank/DDBJ whole genome shotgun (WGS) entry which is preliminary data.</text>
</comment>
<keyword evidence="1" id="KW-0732">Signal</keyword>
<dbReference type="RefSeq" id="WP_161717089.1">
    <property type="nucleotide sequence ID" value="NZ_JAAAPO010000002.1"/>
</dbReference>
<accession>A0ABW9XB74</accession>
<evidence type="ECO:0008006" key="4">
    <source>
        <dbReference type="Google" id="ProtNLM"/>
    </source>
</evidence>
<feature type="chain" id="PRO_5047150230" description="Sel1 repeat-containing protein" evidence="1">
    <location>
        <begin position="22"/>
        <end position="208"/>
    </location>
</feature>
<dbReference type="Gene3D" id="1.25.40.10">
    <property type="entry name" value="Tetratricopeptide repeat domain"/>
    <property type="match status" value="1"/>
</dbReference>
<dbReference type="InterPro" id="IPR011990">
    <property type="entry name" value="TPR-like_helical_dom_sf"/>
</dbReference>
<sequence>MKRPALLFAPLFALWACKPMALSYAPSAGPPAEPSAQQIRQGLHLPDCSQGASVALESAVARCLEKAANAGNQAAAMALGDAYGQALIREAKLGKAGATDLFVRQIHWYRQAVSSGQPIAEMRLARALDYDAGLLMPDEALAYFIRAAHHGSAQAAKIIATAWVGGRVPPENITDFRAWLDSKKEDDPAMAQALAMIDQAPKPELMQH</sequence>
<dbReference type="EMBL" id="JAAAPO010000002">
    <property type="protein sequence ID" value="NBC35783.1"/>
    <property type="molecule type" value="Genomic_DNA"/>
</dbReference>
<name>A0ABW9XB74_9SPHN</name>
<evidence type="ECO:0000313" key="2">
    <source>
        <dbReference type="EMBL" id="NBC35783.1"/>
    </source>
</evidence>
<gene>
    <name evidence="2" type="ORF">GTZ99_04340</name>
</gene>
<proteinExistence type="predicted"/>
<reference evidence="3" key="1">
    <citation type="submission" date="2020-01" db="EMBL/GenBank/DDBJ databases">
        <title>Sphingomonas sp. strain CSW-10.</title>
        <authorList>
            <person name="Chen W.-M."/>
        </authorList>
    </citation>
    <scope>NUCLEOTIDE SEQUENCE [LARGE SCALE GENOMIC DNA]</scope>
    <source>
        <strain evidence="3">FSY-8</strain>
    </source>
</reference>
<evidence type="ECO:0000256" key="1">
    <source>
        <dbReference type="SAM" id="SignalP"/>
    </source>
</evidence>
<dbReference type="SUPFAM" id="SSF81901">
    <property type="entry name" value="HCP-like"/>
    <property type="match status" value="1"/>
</dbReference>
<feature type="signal peptide" evidence="1">
    <location>
        <begin position="1"/>
        <end position="21"/>
    </location>
</feature>
<keyword evidence="3" id="KW-1185">Reference proteome</keyword>